<name>A0A9D4UY58_ADICA</name>
<dbReference type="EMBL" id="JABFUD020000008">
    <property type="protein sequence ID" value="KAI5075965.1"/>
    <property type="molecule type" value="Genomic_DNA"/>
</dbReference>
<evidence type="ECO:0000313" key="1">
    <source>
        <dbReference type="EMBL" id="KAI5075965.1"/>
    </source>
</evidence>
<dbReference type="Proteomes" id="UP000886520">
    <property type="component" value="Chromosome 8"/>
</dbReference>
<gene>
    <name evidence="1" type="ORF">GOP47_0008030</name>
</gene>
<protein>
    <submittedName>
        <fullName evidence="1">Uncharacterized protein</fullName>
    </submittedName>
</protein>
<sequence>MLTGCPKGKQCGDTSSLSRLWSKHVYEQSSLAWKATHSDNLDKDINAIFLRHTGFYYIQVQSYLDEVHKTVVAVVNKIDEETKMVISIVDLIHEEDQKMIPIVDTV</sequence>
<proteinExistence type="predicted"/>
<keyword evidence="2" id="KW-1185">Reference proteome</keyword>
<evidence type="ECO:0000313" key="2">
    <source>
        <dbReference type="Proteomes" id="UP000886520"/>
    </source>
</evidence>
<comment type="caution">
    <text evidence="1">The sequence shown here is derived from an EMBL/GenBank/DDBJ whole genome shotgun (WGS) entry which is preliminary data.</text>
</comment>
<accession>A0A9D4UY58</accession>
<dbReference type="AlphaFoldDB" id="A0A9D4UY58"/>
<reference evidence="1" key="1">
    <citation type="submission" date="2021-01" db="EMBL/GenBank/DDBJ databases">
        <title>Adiantum capillus-veneris genome.</title>
        <authorList>
            <person name="Fang Y."/>
            <person name="Liao Q."/>
        </authorList>
    </citation>
    <scope>NUCLEOTIDE SEQUENCE</scope>
    <source>
        <strain evidence="1">H3</strain>
        <tissue evidence="1">Leaf</tissue>
    </source>
</reference>
<organism evidence="1 2">
    <name type="scientific">Adiantum capillus-veneris</name>
    <name type="common">Maidenhair fern</name>
    <dbReference type="NCBI Taxonomy" id="13818"/>
    <lineage>
        <taxon>Eukaryota</taxon>
        <taxon>Viridiplantae</taxon>
        <taxon>Streptophyta</taxon>
        <taxon>Embryophyta</taxon>
        <taxon>Tracheophyta</taxon>
        <taxon>Polypodiopsida</taxon>
        <taxon>Polypodiidae</taxon>
        <taxon>Polypodiales</taxon>
        <taxon>Pteridineae</taxon>
        <taxon>Pteridaceae</taxon>
        <taxon>Vittarioideae</taxon>
        <taxon>Adiantum</taxon>
    </lineage>
</organism>